<comment type="subcellular location">
    <subcellularLocation>
        <location evidence="1">Cell membrane</location>
    </subcellularLocation>
</comment>
<dbReference type="Pfam" id="PF25876">
    <property type="entry name" value="HH_MFP_RND"/>
    <property type="match status" value="1"/>
</dbReference>
<dbReference type="EMBL" id="JAHOPB010000001">
    <property type="protein sequence ID" value="MBU8874837.1"/>
    <property type="molecule type" value="Genomic_DNA"/>
</dbReference>
<evidence type="ECO:0000259" key="9">
    <source>
        <dbReference type="Pfam" id="PF25917"/>
    </source>
</evidence>
<feature type="domain" description="Multidrug resistance protein MdtA-like alpha-helical hairpin" evidence="8">
    <location>
        <begin position="134"/>
        <end position="203"/>
    </location>
</feature>
<evidence type="ECO:0000256" key="7">
    <source>
        <dbReference type="SAM" id="MobiDB-lite"/>
    </source>
</evidence>
<dbReference type="InterPro" id="IPR006143">
    <property type="entry name" value="RND_pump_MFP"/>
</dbReference>
<comment type="similarity">
    <text evidence="2">Belongs to the membrane fusion protein (MFP) (TC 8.A.1) family.</text>
</comment>
<evidence type="ECO:0000256" key="4">
    <source>
        <dbReference type="ARBA" id="ARBA00022519"/>
    </source>
</evidence>
<keyword evidence="5" id="KW-0472">Membrane</keyword>
<feature type="coiled-coil region" evidence="6">
    <location>
        <begin position="127"/>
        <end position="161"/>
    </location>
</feature>
<dbReference type="InterPro" id="IPR058624">
    <property type="entry name" value="MdtA-like_HH"/>
</dbReference>
<dbReference type="InterPro" id="IPR058637">
    <property type="entry name" value="YknX-like_C"/>
</dbReference>
<dbReference type="InterPro" id="IPR058625">
    <property type="entry name" value="MdtA-like_BSH"/>
</dbReference>
<feature type="domain" description="Multidrug resistance protein MdtA-like barrel-sandwich hybrid" evidence="9">
    <location>
        <begin position="95"/>
        <end position="232"/>
    </location>
</feature>
<gene>
    <name evidence="12" type="ORF">KQ910_13760</name>
</gene>
<evidence type="ECO:0000259" key="8">
    <source>
        <dbReference type="Pfam" id="PF25876"/>
    </source>
</evidence>
<dbReference type="InterPro" id="IPR058626">
    <property type="entry name" value="MdtA-like_b-barrel"/>
</dbReference>
<feature type="domain" description="Multidrug resistance protein MdtA-like beta-barrel" evidence="10">
    <location>
        <begin position="243"/>
        <end position="322"/>
    </location>
</feature>
<comment type="caution">
    <text evidence="12">The sequence shown here is derived from an EMBL/GenBank/DDBJ whole genome shotgun (WGS) entry which is preliminary data.</text>
</comment>
<dbReference type="Pfam" id="PF25917">
    <property type="entry name" value="BSH_RND"/>
    <property type="match status" value="1"/>
</dbReference>
<keyword evidence="6" id="KW-0175">Coiled coil</keyword>
<dbReference type="Pfam" id="PF25989">
    <property type="entry name" value="YknX_C"/>
    <property type="match status" value="1"/>
</dbReference>
<keyword evidence="13" id="KW-1185">Reference proteome</keyword>
<dbReference type="NCBIfam" id="TIGR01730">
    <property type="entry name" value="RND_mfp"/>
    <property type="match status" value="1"/>
</dbReference>
<evidence type="ECO:0000256" key="6">
    <source>
        <dbReference type="SAM" id="Coils"/>
    </source>
</evidence>
<evidence type="ECO:0000259" key="10">
    <source>
        <dbReference type="Pfam" id="PF25944"/>
    </source>
</evidence>
<dbReference type="Proteomes" id="UP000727907">
    <property type="component" value="Unassembled WGS sequence"/>
</dbReference>
<feature type="region of interest" description="Disordered" evidence="7">
    <location>
        <begin position="45"/>
        <end position="64"/>
    </location>
</feature>
<dbReference type="Pfam" id="PF25944">
    <property type="entry name" value="Beta-barrel_RND"/>
    <property type="match status" value="1"/>
</dbReference>
<name>A0ABS6IJR0_9HYPH</name>
<keyword evidence="3" id="KW-1003">Cell membrane</keyword>
<proteinExistence type="inferred from homology"/>
<protein>
    <submittedName>
        <fullName evidence="12">Efflux RND transporter periplasmic adaptor subunit</fullName>
    </submittedName>
</protein>
<dbReference type="RefSeq" id="WP_216961076.1">
    <property type="nucleotide sequence ID" value="NZ_JAHOPB010000001.1"/>
</dbReference>
<feature type="compositionally biased region" description="Low complexity" evidence="7">
    <location>
        <begin position="45"/>
        <end position="56"/>
    </location>
</feature>
<feature type="domain" description="YknX-like C-terminal permuted SH3-like" evidence="11">
    <location>
        <begin position="328"/>
        <end position="396"/>
    </location>
</feature>
<keyword evidence="4" id="KW-0997">Cell inner membrane</keyword>
<evidence type="ECO:0000256" key="5">
    <source>
        <dbReference type="ARBA" id="ARBA00023136"/>
    </source>
</evidence>
<evidence type="ECO:0000256" key="2">
    <source>
        <dbReference type="ARBA" id="ARBA00009477"/>
    </source>
</evidence>
<evidence type="ECO:0000313" key="12">
    <source>
        <dbReference type="EMBL" id="MBU8874837.1"/>
    </source>
</evidence>
<evidence type="ECO:0000256" key="3">
    <source>
        <dbReference type="ARBA" id="ARBA00022475"/>
    </source>
</evidence>
<evidence type="ECO:0000259" key="11">
    <source>
        <dbReference type="Pfam" id="PF25989"/>
    </source>
</evidence>
<dbReference type="PANTHER" id="PTHR30469:SF36">
    <property type="entry name" value="BLL3903 PROTEIN"/>
    <property type="match status" value="1"/>
</dbReference>
<evidence type="ECO:0000256" key="1">
    <source>
        <dbReference type="ARBA" id="ARBA00004236"/>
    </source>
</evidence>
<accession>A0ABS6IJR0</accession>
<evidence type="ECO:0000313" key="13">
    <source>
        <dbReference type="Proteomes" id="UP000727907"/>
    </source>
</evidence>
<organism evidence="12 13">
    <name type="scientific">Reyranella humidisoli</name>
    <dbReference type="NCBI Taxonomy" id="2849149"/>
    <lineage>
        <taxon>Bacteria</taxon>
        <taxon>Pseudomonadati</taxon>
        <taxon>Pseudomonadota</taxon>
        <taxon>Alphaproteobacteria</taxon>
        <taxon>Hyphomicrobiales</taxon>
        <taxon>Reyranellaceae</taxon>
        <taxon>Reyranella</taxon>
    </lineage>
</organism>
<reference evidence="12 13" key="1">
    <citation type="submission" date="2021-06" db="EMBL/GenBank/DDBJ databases">
        <authorList>
            <person name="Lee D.H."/>
        </authorList>
    </citation>
    <scope>NUCLEOTIDE SEQUENCE [LARGE SCALE GENOMIC DNA]</scope>
    <source>
        <strain evidence="12 13">MMS21-HV4-11</strain>
    </source>
</reference>
<sequence length="412" mass="42921">MGFVRAAVFTSIVAIGGAAYVYRADVMREVGPYLGMAPAKAAETQASPAAGAQPQGRRGRANPGGAVPVVTMPVTSQAMPVVVDAVGTVQSIASVQIKPRMDSQIMKVNVEEGALVKEGDVLFELDSRALKAQLGQIEAQIRKDQAQVVQARRDLQRTEELLAKNAGTVVQRDNAGTAVKAAEAQLEADEAAKASVQTSLTFTEIRAPVSGRIGSIANKAGAVVRTGDNSAASTLATINQIDPIYVSFAIPQVILPDLRAAMAKGPVTVSAIVDDAKKQSGVMAFIENTVDPNTGTVTAKARIGNANELLWPGQFVKVEIVLGIEPDALSVPSSAVQLGSQGPFVFVIKDGVAELRQVSVKRTQDGQAVIGKGLESGEQVVVDGQLRLVQGASVTVRPPTVNPTRPTAPPRG</sequence>
<dbReference type="PANTHER" id="PTHR30469">
    <property type="entry name" value="MULTIDRUG RESISTANCE PROTEIN MDTA"/>
    <property type="match status" value="1"/>
</dbReference>